<dbReference type="AlphaFoldDB" id="A0A9Q0JEV0"/>
<protein>
    <submittedName>
        <fullName evidence="1">Uncharacterized protein</fullName>
    </submittedName>
</protein>
<dbReference type="EMBL" id="JAKUCV010003508">
    <property type="protein sequence ID" value="KAJ4838622.1"/>
    <property type="molecule type" value="Genomic_DNA"/>
</dbReference>
<evidence type="ECO:0000313" key="2">
    <source>
        <dbReference type="Proteomes" id="UP001141552"/>
    </source>
</evidence>
<reference evidence="1" key="2">
    <citation type="journal article" date="2023" name="Plants (Basel)">
        <title>Annotation of the Turnera subulata (Passifloraceae) Draft Genome Reveals the S-Locus Evolved after the Divergence of Turneroideae from Passifloroideae in a Stepwise Manner.</title>
        <authorList>
            <person name="Henning P.M."/>
            <person name="Roalson E.H."/>
            <person name="Mir W."/>
            <person name="McCubbin A.G."/>
            <person name="Shore J.S."/>
        </authorList>
    </citation>
    <scope>NUCLEOTIDE SEQUENCE</scope>
    <source>
        <strain evidence="1">F60SS</strain>
    </source>
</reference>
<comment type="caution">
    <text evidence="1">The sequence shown here is derived from an EMBL/GenBank/DDBJ whole genome shotgun (WGS) entry which is preliminary data.</text>
</comment>
<dbReference type="Proteomes" id="UP001141552">
    <property type="component" value="Unassembled WGS sequence"/>
</dbReference>
<gene>
    <name evidence="1" type="ORF">Tsubulata_051456</name>
</gene>
<sequence>MVYMENRPWQACLGLACGSVSLHRGKGGFCSASRVQKLLAIWERRPCSLP</sequence>
<evidence type="ECO:0000313" key="1">
    <source>
        <dbReference type="EMBL" id="KAJ4838622.1"/>
    </source>
</evidence>
<proteinExistence type="predicted"/>
<reference evidence="1" key="1">
    <citation type="submission" date="2022-02" db="EMBL/GenBank/DDBJ databases">
        <authorList>
            <person name="Henning P.M."/>
            <person name="McCubbin A.G."/>
            <person name="Shore J.S."/>
        </authorList>
    </citation>
    <scope>NUCLEOTIDE SEQUENCE</scope>
    <source>
        <strain evidence="1">F60SS</strain>
        <tissue evidence="1">Leaves</tissue>
    </source>
</reference>
<keyword evidence="2" id="KW-1185">Reference proteome</keyword>
<organism evidence="1 2">
    <name type="scientific">Turnera subulata</name>
    <dbReference type="NCBI Taxonomy" id="218843"/>
    <lineage>
        <taxon>Eukaryota</taxon>
        <taxon>Viridiplantae</taxon>
        <taxon>Streptophyta</taxon>
        <taxon>Embryophyta</taxon>
        <taxon>Tracheophyta</taxon>
        <taxon>Spermatophyta</taxon>
        <taxon>Magnoliopsida</taxon>
        <taxon>eudicotyledons</taxon>
        <taxon>Gunneridae</taxon>
        <taxon>Pentapetalae</taxon>
        <taxon>rosids</taxon>
        <taxon>fabids</taxon>
        <taxon>Malpighiales</taxon>
        <taxon>Passifloraceae</taxon>
        <taxon>Turnera</taxon>
    </lineage>
</organism>
<accession>A0A9Q0JEV0</accession>
<name>A0A9Q0JEV0_9ROSI</name>